<dbReference type="Pfam" id="PF15783">
    <property type="entry name" value="FSIP2"/>
    <property type="match status" value="2"/>
</dbReference>
<feature type="compositionally biased region" description="Pro residues" evidence="1">
    <location>
        <begin position="29"/>
        <end position="39"/>
    </location>
</feature>
<dbReference type="InterPro" id="IPR038891">
    <property type="entry name" value="FSIP2"/>
</dbReference>
<evidence type="ECO:0000259" key="2">
    <source>
        <dbReference type="Pfam" id="PF15783"/>
    </source>
</evidence>
<feature type="compositionally biased region" description="Pro residues" evidence="1">
    <location>
        <begin position="1"/>
        <end position="14"/>
    </location>
</feature>
<feature type="region of interest" description="Disordered" evidence="1">
    <location>
        <begin position="1"/>
        <end position="42"/>
    </location>
</feature>
<dbReference type="PANTHER" id="PTHR21856">
    <property type="entry name" value="FIBROUS SHEATH-INTERACTING PROTEIN 2"/>
    <property type="match status" value="1"/>
</dbReference>
<proteinExistence type="predicted"/>
<keyword evidence="4" id="KW-1185">Reference proteome</keyword>
<dbReference type="AlphaFoldDB" id="A0A670JQ48"/>
<reference evidence="3 4" key="1">
    <citation type="journal article" date="2019" name="Proc. Natl. Acad. Sci. U.S.A.">
        <title>Regulatory changes in pterin and carotenoid genes underlie balanced color polymorphisms in the wall lizard.</title>
        <authorList>
            <person name="Andrade P."/>
            <person name="Pinho C."/>
            <person name="Perez I de Lanuza G."/>
            <person name="Afonso S."/>
            <person name="Brejcha J."/>
            <person name="Rubin C.J."/>
            <person name="Wallerman O."/>
            <person name="Pereira P."/>
            <person name="Sabatino S.J."/>
            <person name="Bellati A."/>
            <person name="Pellitteri-Rosa D."/>
            <person name="Bosakova Z."/>
            <person name="Bunikis I."/>
            <person name="Carretero M.A."/>
            <person name="Feiner N."/>
            <person name="Marsik P."/>
            <person name="Pauperio F."/>
            <person name="Salvi D."/>
            <person name="Soler L."/>
            <person name="While G.M."/>
            <person name="Uller T."/>
            <person name="Font E."/>
            <person name="Andersson L."/>
            <person name="Carneiro M."/>
        </authorList>
    </citation>
    <scope>NUCLEOTIDE SEQUENCE</scope>
</reference>
<protein>
    <recommendedName>
        <fullName evidence="2">Fibrous sheath-interacting protein 2 C-terminal domain-containing protein</fullName>
    </recommendedName>
</protein>
<evidence type="ECO:0000313" key="4">
    <source>
        <dbReference type="Proteomes" id="UP000472272"/>
    </source>
</evidence>
<accession>A0A670JQ48</accession>
<dbReference type="GO" id="GO:0005739">
    <property type="term" value="C:mitochondrion"/>
    <property type="evidence" value="ECO:0007669"/>
    <property type="project" value="TreeGrafter"/>
</dbReference>
<organism evidence="3 4">
    <name type="scientific">Podarcis muralis</name>
    <name type="common">Wall lizard</name>
    <name type="synonym">Lacerta muralis</name>
    <dbReference type="NCBI Taxonomy" id="64176"/>
    <lineage>
        <taxon>Eukaryota</taxon>
        <taxon>Metazoa</taxon>
        <taxon>Chordata</taxon>
        <taxon>Craniata</taxon>
        <taxon>Vertebrata</taxon>
        <taxon>Euteleostomi</taxon>
        <taxon>Lepidosauria</taxon>
        <taxon>Squamata</taxon>
        <taxon>Bifurcata</taxon>
        <taxon>Unidentata</taxon>
        <taxon>Episquamata</taxon>
        <taxon>Laterata</taxon>
        <taxon>Lacertibaenia</taxon>
        <taxon>Lacertidae</taxon>
        <taxon>Podarcis</taxon>
    </lineage>
</organism>
<dbReference type="OMA" id="CETENQA"/>
<feature type="domain" description="Fibrous sheath-interacting protein 2 C-terminal" evidence="2">
    <location>
        <begin position="142"/>
        <end position="354"/>
    </location>
</feature>
<reference evidence="3" key="3">
    <citation type="submission" date="2025-09" db="UniProtKB">
        <authorList>
            <consortium name="Ensembl"/>
        </authorList>
    </citation>
    <scope>IDENTIFICATION</scope>
</reference>
<feature type="domain" description="Fibrous sheath-interacting protein 2 C-terminal" evidence="2">
    <location>
        <begin position="359"/>
        <end position="681"/>
    </location>
</feature>
<dbReference type="GeneTree" id="ENSGT00680000100018"/>
<evidence type="ECO:0000313" key="3">
    <source>
        <dbReference type="Ensembl" id="ENSPMRP00000025579.1"/>
    </source>
</evidence>
<dbReference type="PANTHER" id="PTHR21856:SF7">
    <property type="entry name" value="FIBROUS SHEATH-INTERACTING PROTEIN 2"/>
    <property type="match status" value="1"/>
</dbReference>
<name>A0A670JQ48_PODMU</name>
<sequence length="823" mass="91460">MPSPPCGSHPPPAFPAEADDWTLQRKKPYSPPSQLPPVPSSSFSAKTAGWTIHHMKLGEGEVQAMQFEDGGGVYSSTFLKDIFSGLISKLLSSTTSVCPVEKKEAVSVEEESSVRNLVESILKEFAKSPVKVLQLPTKGQGFPSVGKTDVAKIIHASLCGILQDRAPGAPIWGGKESNQMLVERLASAIKKEILGYQIQGLPRAPQSQASKPFEMGEMAKKVLMEVKKSSTPSPVSSDRPNPVLVSQRFIHEVLAILLSKIFPLPTTSSDDAEEQCAEFDFIHMKLLSNVMSEISKDKNAEVQYLDRVQPNRVVSQTVANTVYHQILPEFGTASAIEKCIRTGCTILMERITDLTPLRSHLKGLSSIIIEEVAAKFLSKLFNAFPVDDLDTRSVALMKEVGRKMINSLQSLLSKKNMRVWQHDELEDLGSEDSRAVGEVVDSVYTDILRHSSSEASMYDDLTNKNEDFVNRVACFMVSEISGRDFQSTTNMEDELPRSSAEIKLETDKIIEKFLGNIGAMEPTEVPLVTQVPVAFLEEILSRLLTKILLAQNDLGVQEKKALSKTYVNEIACQLKTSVEKKMSKNKMDLVTYSNQPELDPQYEEKVDHVVHSVFSNVLEKSGSQQELYNDVMTHKVLFPEQVASIIINEVSSCSTSGNPCDENLENETVSALELDRIVSKAVCRNSFQSLMRPDITKVELLKDVESKQDLILRLVAHDIEDNQPGRAPHLGDLESDGEEQVLKEHRSFYFEVPPAPKRRESSHSTVSKWLREGRNAAHSCVLLAEEESPLDPQGLREGLDQGRLQQMWRRGANIRPAPPNYHG</sequence>
<reference evidence="3" key="2">
    <citation type="submission" date="2025-08" db="UniProtKB">
        <authorList>
            <consortium name="Ensembl"/>
        </authorList>
    </citation>
    <scope>IDENTIFICATION</scope>
</reference>
<evidence type="ECO:0000256" key="1">
    <source>
        <dbReference type="SAM" id="MobiDB-lite"/>
    </source>
</evidence>
<dbReference type="Proteomes" id="UP000472272">
    <property type="component" value="Chromosome 15"/>
</dbReference>
<dbReference type="Ensembl" id="ENSPMRT00000027152.1">
    <property type="protein sequence ID" value="ENSPMRP00000025579.1"/>
    <property type="gene ID" value="ENSPMRG00000016569.1"/>
</dbReference>
<dbReference type="InterPro" id="IPR031554">
    <property type="entry name" value="FSIP2_C"/>
</dbReference>